<gene>
    <name evidence="7" type="ORF">EV199_2461</name>
</gene>
<dbReference type="PANTHER" id="PTHR43133">
    <property type="entry name" value="RNA POLYMERASE ECF-TYPE SIGMA FACTO"/>
    <property type="match status" value="1"/>
</dbReference>
<keyword evidence="2" id="KW-0805">Transcription regulation</keyword>
<keyword evidence="3" id="KW-0731">Sigma factor</keyword>
<dbReference type="GO" id="GO:0016987">
    <property type="term" value="F:sigma factor activity"/>
    <property type="evidence" value="ECO:0007669"/>
    <property type="project" value="UniProtKB-KW"/>
</dbReference>
<name>A0A4Q7N671_9BACT</name>
<dbReference type="RefSeq" id="WP_130540870.1">
    <property type="nucleotide sequence ID" value="NZ_CP042431.1"/>
</dbReference>
<feature type="domain" description="RNA polymerase sigma factor 70 region 4 type 2" evidence="6">
    <location>
        <begin position="126"/>
        <end position="174"/>
    </location>
</feature>
<dbReference type="GO" id="GO:0003677">
    <property type="term" value="F:DNA binding"/>
    <property type="evidence" value="ECO:0007669"/>
    <property type="project" value="InterPro"/>
</dbReference>
<dbReference type="InterPro" id="IPR036388">
    <property type="entry name" value="WH-like_DNA-bd_sf"/>
</dbReference>
<evidence type="ECO:0000313" key="7">
    <source>
        <dbReference type="EMBL" id="RZS76575.1"/>
    </source>
</evidence>
<dbReference type="InterPro" id="IPR007627">
    <property type="entry name" value="RNA_pol_sigma70_r2"/>
</dbReference>
<dbReference type="Proteomes" id="UP000293874">
    <property type="component" value="Unassembled WGS sequence"/>
</dbReference>
<dbReference type="InterPro" id="IPR039425">
    <property type="entry name" value="RNA_pol_sigma-70-like"/>
</dbReference>
<accession>A0A4Q7N671</accession>
<dbReference type="EMBL" id="SGXA01000001">
    <property type="protein sequence ID" value="RZS76575.1"/>
    <property type="molecule type" value="Genomic_DNA"/>
</dbReference>
<dbReference type="Pfam" id="PF08281">
    <property type="entry name" value="Sigma70_r4_2"/>
    <property type="match status" value="1"/>
</dbReference>
<proteinExistence type="inferred from homology"/>
<evidence type="ECO:0000259" key="5">
    <source>
        <dbReference type="Pfam" id="PF04542"/>
    </source>
</evidence>
<evidence type="ECO:0000256" key="4">
    <source>
        <dbReference type="ARBA" id="ARBA00023163"/>
    </source>
</evidence>
<evidence type="ECO:0000256" key="1">
    <source>
        <dbReference type="ARBA" id="ARBA00010641"/>
    </source>
</evidence>
<comment type="similarity">
    <text evidence="1">Belongs to the sigma-70 factor family. ECF subfamily.</text>
</comment>
<protein>
    <submittedName>
        <fullName evidence="7">RNA polymerase sigma-70 factor (ECF subfamily)</fullName>
    </submittedName>
</protein>
<feature type="domain" description="RNA polymerase sigma-70 region 2" evidence="5">
    <location>
        <begin position="27"/>
        <end position="92"/>
    </location>
</feature>
<reference evidence="7 8" key="1">
    <citation type="submission" date="2019-02" db="EMBL/GenBank/DDBJ databases">
        <title>Genomic Encyclopedia of Type Strains, Phase IV (KMG-IV): sequencing the most valuable type-strain genomes for metagenomic binning, comparative biology and taxonomic classification.</title>
        <authorList>
            <person name="Goeker M."/>
        </authorList>
    </citation>
    <scope>NUCLEOTIDE SEQUENCE [LARGE SCALE GENOMIC DNA]</scope>
    <source>
        <strain evidence="7 8">DSM 18116</strain>
    </source>
</reference>
<dbReference type="SUPFAM" id="SSF88946">
    <property type="entry name" value="Sigma2 domain of RNA polymerase sigma factors"/>
    <property type="match status" value="1"/>
</dbReference>
<evidence type="ECO:0000256" key="3">
    <source>
        <dbReference type="ARBA" id="ARBA00023082"/>
    </source>
</evidence>
<dbReference type="InterPro" id="IPR013249">
    <property type="entry name" value="RNA_pol_sigma70_r4_t2"/>
</dbReference>
<dbReference type="Pfam" id="PF04542">
    <property type="entry name" value="Sigma70_r2"/>
    <property type="match status" value="1"/>
</dbReference>
<dbReference type="NCBIfam" id="TIGR02937">
    <property type="entry name" value="sigma70-ECF"/>
    <property type="match status" value="1"/>
</dbReference>
<dbReference type="PANTHER" id="PTHR43133:SF46">
    <property type="entry name" value="RNA POLYMERASE SIGMA-70 FACTOR ECF SUBFAMILY"/>
    <property type="match status" value="1"/>
</dbReference>
<dbReference type="SUPFAM" id="SSF88659">
    <property type="entry name" value="Sigma3 and sigma4 domains of RNA polymerase sigma factors"/>
    <property type="match status" value="1"/>
</dbReference>
<evidence type="ECO:0000259" key="6">
    <source>
        <dbReference type="Pfam" id="PF08281"/>
    </source>
</evidence>
<keyword evidence="8" id="KW-1185">Reference proteome</keyword>
<comment type="caution">
    <text evidence="7">The sequence shown here is derived from an EMBL/GenBank/DDBJ whole genome shotgun (WGS) entry which is preliminary data.</text>
</comment>
<keyword evidence="4" id="KW-0804">Transcription</keyword>
<dbReference type="InterPro" id="IPR013325">
    <property type="entry name" value="RNA_pol_sigma_r2"/>
</dbReference>
<dbReference type="InterPro" id="IPR013324">
    <property type="entry name" value="RNA_pol_sigma_r3/r4-like"/>
</dbReference>
<organism evidence="7 8">
    <name type="scientific">Pseudobacter ginsenosidimutans</name>
    <dbReference type="NCBI Taxonomy" id="661488"/>
    <lineage>
        <taxon>Bacteria</taxon>
        <taxon>Pseudomonadati</taxon>
        <taxon>Bacteroidota</taxon>
        <taxon>Chitinophagia</taxon>
        <taxon>Chitinophagales</taxon>
        <taxon>Chitinophagaceae</taxon>
        <taxon>Pseudobacter</taxon>
    </lineage>
</organism>
<evidence type="ECO:0000313" key="8">
    <source>
        <dbReference type="Proteomes" id="UP000293874"/>
    </source>
</evidence>
<dbReference type="GO" id="GO:0006352">
    <property type="term" value="P:DNA-templated transcription initiation"/>
    <property type="evidence" value="ECO:0007669"/>
    <property type="project" value="InterPro"/>
</dbReference>
<dbReference type="InterPro" id="IPR014284">
    <property type="entry name" value="RNA_pol_sigma-70_dom"/>
</dbReference>
<dbReference type="Gene3D" id="1.10.10.10">
    <property type="entry name" value="Winged helix-like DNA-binding domain superfamily/Winged helix DNA-binding domain"/>
    <property type="match status" value="1"/>
</dbReference>
<dbReference type="AlphaFoldDB" id="A0A4Q7N671"/>
<dbReference type="OrthoDB" id="799938at2"/>
<evidence type="ECO:0000256" key="2">
    <source>
        <dbReference type="ARBA" id="ARBA00023015"/>
    </source>
</evidence>
<dbReference type="CDD" id="cd06171">
    <property type="entry name" value="Sigma70_r4"/>
    <property type="match status" value="1"/>
</dbReference>
<dbReference type="Gene3D" id="1.10.1740.10">
    <property type="match status" value="1"/>
</dbReference>
<sequence length="199" mass="23071">MAEPVPYDEKELILRVADGDQQAFRMLYDQYVQHVYGIALQLMKSPDLSQDLTQEIFVRVWIKRAILPEVEQFRPWLNTITRNLARDYLRKKVIAPDYEPYLLGFFADLSPSAEEELAHRQLQQVMKEAIDQLSPQLKTAFTLSRFRGMTHEQIAREMQISPTTSKSHLVRALASIRSYLKVHYPEVAIVVTVLLSPRG</sequence>